<dbReference type="SUPFAM" id="SSF47598">
    <property type="entry name" value="Ribbon-helix-helix"/>
    <property type="match status" value="1"/>
</dbReference>
<evidence type="ECO:0000313" key="1">
    <source>
        <dbReference type="EMBL" id="USQ81978.1"/>
    </source>
</evidence>
<accession>A0ABY4Z042</accession>
<gene>
    <name evidence="1" type="ORF">NF556_10155</name>
</gene>
<reference evidence="1" key="1">
    <citation type="submission" date="2022-06" db="EMBL/GenBank/DDBJ databases">
        <title>Ornithinimicrobium HY1793.</title>
        <authorList>
            <person name="Huang Y."/>
        </authorList>
    </citation>
    <scope>NUCLEOTIDE SEQUENCE</scope>
    <source>
        <strain evidence="1">HY1793</strain>
    </source>
</reference>
<proteinExistence type="predicted"/>
<evidence type="ECO:0000313" key="2">
    <source>
        <dbReference type="Proteomes" id="UP001056455"/>
    </source>
</evidence>
<dbReference type="Proteomes" id="UP001056455">
    <property type="component" value="Chromosome"/>
</dbReference>
<dbReference type="EMBL" id="CP099489">
    <property type="protein sequence ID" value="USQ81978.1"/>
    <property type="molecule type" value="Genomic_DNA"/>
</dbReference>
<dbReference type="InterPro" id="IPR010985">
    <property type="entry name" value="Ribbon_hlx_hlx"/>
</dbReference>
<dbReference type="RefSeq" id="WP_252595510.1">
    <property type="nucleotide sequence ID" value="NZ_CP099489.1"/>
</dbReference>
<protein>
    <submittedName>
        <fullName evidence="1">Ribbon-helix-helix protein, CopG family</fullName>
    </submittedName>
</protein>
<keyword evidence="2" id="KW-1185">Reference proteome</keyword>
<sequence>MATKQLNTSVDKALYDRLDRLATRTGRSRSHYASEFIERGLNDLEDHYLLKDALEEFHASDEDSIAHEDVDWDSLGR</sequence>
<name>A0ABY4Z042_9MICO</name>
<organism evidence="1 2">
    <name type="scientific">Ornithinimicrobium faecis</name>
    <dbReference type="NCBI Taxonomy" id="2934158"/>
    <lineage>
        <taxon>Bacteria</taxon>
        <taxon>Bacillati</taxon>
        <taxon>Actinomycetota</taxon>
        <taxon>Actinomycetes</taxon>
        <taxon>Micrococcales</taxon>
        <taxon>Ornithinimicrobiaceae</taxon>
        <taxon>Ornithinimicrobium</taxon>
    </lineage>
</organism>